<accession>A0A5B7BWH0</accession>
<sequence length="198" mass="21552">MLSAGHDLPHKCLQIKEDDKFFCRLLSKESSNKAESSSRVLYYGGASGAVPFMWESQPGTPKHTFSNGTSLPPLTPPPSYQFNSKVKKSMQKGSKPKFLHTIFPRMASKKSIISSYSVSSSSSSSYSLPSTPTNPYLHRSRSTIHFGVDDDDEQAGGSPTSTLCFGFRHGVSRELRGGHHSKVNVKNALLSMIGHGTA</sequence>
<name>A0A5B7BWH0_DAVIN</name>
<dbReference type="EMBL" id="GHES01042693">
    <property type="protein sequence ID" value="MPA73252.1"/>
    <property type="molecule type" value="Transcribed_RNA"/>
</dbReference>
<dbReference type="PANTHER" id="PTHR33257">
    <property type="entry name" value="OS05G0165500 PROTEIN"/>
    <property type="match status" value="1"/>
</dbReference>
<organism evidence="1">
    <name type="scientific">Davidia involucrata</name>
    <name type="common">Dove tree</name>
    <dbReference type="NCBI Taxonomy" id="16924"/>
    <lineage>
        <taxon>Eukaryota</taxon>
        <taxon>Viridiplantae</taxon>
        <taxon>Streptophyta</taxon>
        <taxon>Embryophyta</taxon>
        <taxon>Tracheophyta</taxon>
        <taxon>Spermatophyta</taxon>
        <taxon>Magnoliopsida</taxon>
        <taxon>eudicotyledons</taxon>
        <taxon>Gunneridae</taxon>
        <taxon>Pentapetalae</taxon>
        <taxon>asterids</taxon>
        <taxon>Cornales</taxon>
        <taxon>Nyssaceae</taxon>
        <taxon>Davidia</taxon>
    </lineage>
</organism>
<protein>
    <submittedName>
        <fullName evidence="1">Uncharacterized protein</fullName>
    </submittedName>
</protein>
<gene>
    <name evidence="1" type="ORF">Din_042693</name>
</gene>
<evidence type="ECO:0000313" key="1">
    <source>
        <dbReference type="EMBL" id="MPA73252.1"/>
    </source>
</evidence>
<dbReference type="PANTHER" id="PTHR33257:SF4">
    <property type="entry name" value="EXPRESSED PROTEIN"/>
    <property type="match status" value="1"/>
</dbReference>
<proteinExistence type="predicted"/>
<dbReference type="AlphaFoldDB" id="A0A5B7BWH0"/>
<reference evidence="1" key="1">
    <citation type="submission" date="2019-08" db="EMBL/GenBank/DDBJ databases">
        <title>Reference gene set and small RNA set construction with multiple tissues from Davidia involucrata Baill.</title>
        <authorList>
            <person name="Yang H."/>
            <person name="Zhou C."/>
            <person name="Li G."/>
            <person name="Wang J."/>
            <person name="Gao P."/>
            <person name="Wang M."/>
            <person name="Wang R."/>
            <person name="Zhao Y."/>
        </authorList>
    </citation>
    <scope>NUCLEOTIDE SEQUENCE</scope>
    <source>
        <tissue evidence="1">Mixed with DoveR01_LX</tissue>
    </source>
</reference>